<dbReference type="GO" id="GO:0000939">
    <property type="term" value="C:inner kinetochore"/>
    <property type="evidence" value="ECO:0007669"/>
    <property type="project" value="TreeGrafter"/>
</dbReference>
<dbReference type="Proteomes" id="UP001152759">
    <property type="component" value="Chromosome 4"/>
</dbReference>
<dbReference type="EMBL" id="OU963865">
    <property type="protein sequence ID" value="CAH0388959.1"/>
    <property type="molecule type" value="Genomic_DNA"/>
</dbReference>
<evidence type="ECO:0000256" key="6">
    <source>
        <dbReference type="ARBA" id="ARBA00023328"/>
    </source>
</evidence>
<keyword evidence="5" id="KW-0539">Nucleus</keyword>
<evidence type="ECO:0000256" key="1">
    <source>
        <dbReference type="ARBA" id="ARBA00004123"/>
    </source>
</evidence>
<dbReference type="AlphaFoldDB" id="A0A9P0F457"/>
<evidence type="ECO:0000256" key="5">
    <source>
        <dbReference type="ARBA" id="ARBA00023242"/>
    </source>
</evidence>
<name>A0A9P0F457_BEMTA</name>
<keyword evidence="4" id="KW-0158">Chromosome</keyword>
<comment type="similarity">
    <text evidence="3">Belongs to the CENP-I/CTF3 family.</text>
</comment>
<organism evidence="7 8">
    <name type="scientific">Bemisia tabaci</name>
    <name type="common">Sweetpotato whitefly</name>
    <name type="synonym">Aleurodes tabaci</name>
    <dbReference type="NCBI Taxonomy" id="7038"/>
    <lineage>
        <taxon>Eukaryota</taxon>
        <taxon>Metazoa</taxon>
        <taxon>Ecdysozoa</taxon>
        <taxon>Arthropoda</taxon>
        <taxon>Hexapoda</taxon>
        <taxon>Insecta</taxon>
        <taxon>Pterygota</taxon>
        <taxon>Neoptera</taxon>
        <taxon>Paraneoptera</taxon>
        <taxon>Hemiptera</taxon>
        <taxon>Sternorrhyncha</taxon>
        <taxon>Aleyrodoidea</taxon>
        <taxon>Aleyrodidae</taxon>
        <taxon>Aleyrodinae</taxon>
        <taxon>Bemisia</taxon>
    </lineage>
</organism>
<accession>A0A9P0F457</accession>
<gene>
    <name evidence="7" type="ORF">BEMITA_LOCUS7835</name>
</gene>
<sequence>MPRSTTITRKKTAHIQRSTTVDRGKLIMEDYDIALLEEKKRSSIRYLDNILSGKDKIGSYTAFSNSCEGLVELARVAGLDENDLLEIARVLTDPNLEFRHFSFLLESLIPEQKMSENVVDVMLRWLLQHCWDDSQAPKCNVLLQWFASGILNGLIEKDFLQTYFLSIFFIIKKFNLSKAVCSVISLIAECDYFMESHIDMLLALQEKCTKAKTPPMHFTYLLRFIKTVRPDLVPFEVKNRAGLTALLDKNKFYEPMQTARQRITGESVLDCLDIPFSNQWEEELDQDLTVNKNISVYMNDRNKRQQIDTLTAQAFSRAAYKPESWNKRIKISDISSFEELGRNWNLLIIPDNAISLLRTEYGLFVLAFGQEQLQQRFAHTLYWSLRNHIILKQASSEDVKVLLKLLVRCVTFMQQGLSVVSQFLRSYLLFWNGLDYRPLILKLISWITFDSYEELARSCLGPLFNLFLTTPVDFKCQILQCLIDLFTNMIKHTLGRHQKNVPYLFLPETSAPMWISEPQSVILNVIEFVEEIIVIALLQEPGDIVLLNAVYDFYEQVHELEVEYQLGTMTVIPSFLVHQSLLSNTLELLNRAAKLLLGKTLENTDLEVLAKDFAQQSKVIESNVKDIYYTLTKCKASKTKLIDNNVRDLVPVNVDEALAHPPMLIPHFHYLKESSQTFEATKDFNGLEVFEIYAKDLYELLSLCQSNNV</sequence>
<dbReference type="PANTHER" id="PTHR48208:SF2">
    <property type="entry name" value="CENTROMERE PROTEIN I"/>
    <property type="match status" value="1"/>
</dbReference>
<evidence type="ECO:0000256" key="4">
    <source>
        <dbReference type="ARBA" id="ARBA00022454"/>
    </source>
</evidence>
<evidence type="ECO:0000256" key="2">
    <source>
        <dbReference type="ARBA" id="ARBA00004584"/>
    </source>
</evidence>
<keyword evidence="8" id="KW-1185">Reference proteome</keyword>
<evidence type="ECO:0000313" key="7">
    <source>
        <dbReference type="EMBL" id="CAH0388959.1"/>
    </source>
</evidence>
<proteinExistence type="inferred from homology"/>
<dbReference type="GO" id="GO:0000070">
    <property type="term" value="P:mitotic sister chromatid segregation"/>
    <property type="evidence" value="ECO:0007669"/>
    <property type="project" value="TreeGrafter"/>
</dbReference>
<dbReference type="Pfam" id="PF07778">
    <property type="entry name" value="CENP-I"/>
    <property type="match status" value="1"/>
</dbReference>
<keyword evidence="6" id="KW-0137">Centromere</keyword>
<dbReference type="GO" id="GO:0034080">
    <property type="term" value="P:CENP-A containing chromatin assembly"/>
    <property type="evidence" value="ECO:0007669"/>
    <property type="project" value="TreeGrafter"/>
</dbReference>
<dbReference type="GO" id="GO:0005634">
    <property type="term" value="C:nucleus"/>
    <property type="evidence" value="ECO:0007669"/>
    <property type="project" value="UniProtKB-SubCell"/>
</dbReference>
<dbReference type="InterPro" id="IPR012485">
    <property type="entry name" value="CENP-I"/>
</dbReference>
<evidence type="ECO:0000313" key="8">
    <source>
        <dbReference type="Proteomes" id="UP001152759"/>
    </source>
</evidence>
<dbReference type="PANTHER" id="PTHR48208">
    <property type="entry name" value="CENTROMERE PROTEIN I"/>
    <property type="match status" value="1"/>
</dbReference>
<protein>
    <recommendedName>
        <fullName evidence="9">Centromere protein I</fullName>
    </recommendedName>
</protein>
<reference evidence="7" key="1">
    <citation type="submission" date="2021-12" db="EMBL/GenBank/DDBJ databases">
        <authorList>
            <person name="King R."/>
        </authorList>
    </citation>
    <scope>NUCLEOTIDE SEQUENCE</scope>
</reference>
<comment type="subcellular location">
    <subcellularLocation>
        <location evidence="2">Chromosome</location>
        <location evidence="2">Centromere</location>
    </subcellularLocation>
    <subcellularLocation>
        <location evidence="1">Nucleus</location>
    </subcellularLocation>
</comment>
<evidence type="ECO:0000256" key="3">
    <source>
        <dbReference type="ARBA" id="ARBA00005470"/>
    </source>
</evidence>
<evidence type="ECO:0008006" key="9">
    <source>
        <dbReference type="Google" id="ProtNLM"/>
    </source>
</evidence>